<dbReference type="EMBL" id="CAJVPV010000515">
    <property type="protein sequence ID" value="CAG8460778.1"/>
    <property type="molecule type" value="Genomic_DNA"/>
</dbReference>
<evidence type="ECO:0000313" key="3">
    <source>
        <dbReference type="Proteomes" id="UP000789342"/>
    </source>
</evidence>
<accession>A0A9N8VN83</accession>
<dbReference type="Pfam" id="PF06979">
    <property type="entry name" value="TMEM70"/>
    <property type="match status" value="1"/>
</dbReference>
<dbReference type="Proteomes" id="UP000789342">
    <property type="component" value="Unassembled WGS sequence"/>
</dbReference>
<keyword evidence="1" id="KW-0472">Membrane</keyword>
<reference evidence="2" key="1">
    <citation type="submission" date="2021-06" db="EMBL/GenBank/DDBJ databases">
        <authorList>
            <person name="Kallberg Y."/>
            <person name="Tangrot J."/>
            <person name="Rosling A."/>
        </authorList>
    </citation>
    <scope>NUCLEOTIDE SEQUENCE</scope>
    <source>
        <strain evidence="2">CL551</strain>
    </source>
</reference>
<organism evidence="2 3">
    <name type="scientific">Acaulospora morrowiae</name>
    <dbReference type="NCBI Taxonomy" id="94023"/>
    <lineage>
        <taxon>Eukaryota</taxon>
        <taxon>Fungi</taxon>
        <taxon>Fungi incertae sedis</taxon>
        <taxon>Mucoromycota</taxon>
        <taxon>Glomeromycotina</taxon>
        <taxon>Glomeromycetes</taxon>
        <taxon>Diversisporales</taxon>
        <taxon>Acaulosporaceae</taxon>
        <taxon>Acaulospora</taxon>
    </lineage>
</organism>
<dbReference type="InterPro" id="IPR045325">
    <property type="entry name" value="TMEM70/TMEM186/TMEM223"/>
</dbReference>
<sequence>MNRVAPRLLSRQAFVLNRCLWKRSNPSPGSTRFTSVPFDHHLSACTTPINTINAGFRPLIKQLATKNSGITQKPRDHEEREMLKEKVRNLLKNKEFEMYKAPEIYGRASWLFHFTALAQFIFWGFALDTISRIYADKGKKPDTAVKIRYITFVVSLSIGFVFMILFFPYKMVSKLTIIQKNKDIMAKIENDMKLPFLRTKTIPIKDLHCNTKLFSGIGESGYEAPKGKRFPAILLKRNDQFMGYIFDRGGSFQDPILFDLMFYKPGKK</sequence>
<gene>
    <name evidence="2" type="ORF">AMORRO_LOCUS1386</name>
</gene>
<comment type="caution">
    <text evidence="2">The sequence shown here is derived from an EMBL/GenBank/DDBJ whole genome shotgun (WGS) entry which is preliminary data.</text>
</comment>
<evidence type="ECO:0000313" key="2">
    <source>
        <dbReference type="EMBL" id="CAG8460778.1"/>
    </source>
</evidence>
<dbReference type="AlphaFoldDB" id="A0A9N8VN83"/>
<feature type="transmembrane region" description="Helical" evidence="1">
    <location>
        <begin position="108"/>
        <end position="127"/>
    </location>
</feature>
<proteinExistence type="predicted"/>
<dbReference type="OrthoDB" id="5950063at2759"/>
<keyword evidence="1" id="KW-1133">Transmembrane helix</keyword>
<name>A0A9N8VN83_9GLOM</name>
<feature type="transmembrane region" description="Helical" evidence="1">
    <location>
        <begin position="147"/>
        <end position="167"/>
    </location>
</feature>
<evidence type="ECO:0000256" key="1">
    <source>
        <dbReference type="SAM" id="Phobius"/>
    </source>
</evidence>
<keyword evidence="1" id="KW-0812">Transmembrane</keyword>
<keyword evidence="3" id="KW-1185">Reference proteome</keyword>
<protein>
    <submittedName>
        <fullName evidence="2">17371_t:CDS:1</fullName>
    </submittedName>
</protein>